<evidence type="ECO:0000313" key="2">
    <source>
        <dbReference type="EMBL" id="CAE7201660.1"/>
    </source>
</evidence>
<feature type="non-terminal residue" evidence="2">
    <location>
        <position position="83"/>
    </location>
</feature>
<protein>
    <submittedName>
        <fullName evidence="2">Uncharacterized protein</fullName>
    </submittedName>
</protein>
<accession>A0A812JF45</accession>
<keyword evidence="1" id="KW-0812">Transmembrane</keyword>
<evidence type="ECO:0000256" key="1">
    <source>
        <dbReference type="SAM" id="Phobius"/>
    </source>
</evidence>
<organism evidence="2 3">
    <name type="scientific">Symbiodinium necroappetens</name>
    <dbReference type="NCBI Taxonomy" id="1628268"/>
    <lineage>
        <taxon>Eukaryota</taxon>
        <taxon>Sar</taxon>
        <taxon>Alveolata</taxon>
        <taxon>Dinophyceae</taxon>
        <taxon>Suessiales</taxon>
        <taxon>Symbiodiniaceae</taxon>
        <taxon>Symbiodinium</taxon>
    </lineage>
</organism>
<gene>
    <name evidence="2" type="ORF">SNEC2469_LOCUS1588</name>
</gene>
<keyword evidence="1" id="KW-0472">Membrane</keyword>
<name>A0A812JF45_9DINO</name>
<dbReference type="Proteomes" id="UP000601435">
    <property type="component" value="Unassembled WGS sequence"/>
</dbReference>
<proteinExistence type="predicted"/>
<sequence length="83" mass="9118">ALGAVGFVYFLASGITNAFQKGFRIDMLIFEMVAALPLLFLFTVNMRVCAHGAALTEKCRQIPAFVNQIPSAEPIEPWMQQGV</sequence>
<feature type="transmembrane region" description="Helical" evidence="1">
    <location>
        <begin position="28"/>
        <end position="50"/>
    </location>
</feature>
<dbReference type="EMBL" id="CAJNJA010005920">
    <property type="protein sequence ID" value="CAE7201660.1"/>
    <property type="molecule type" value="Genomic_DNA"/>
</dbReference>
<dbReference type="AlphaFoldDB" id="A0A812JF45"/>
<evidence type="ECO:0000313" key="3">
    <source>
        <dbReference type="Proteomes" id="UP000601435"/>
    </source>
</evidence>
<keyword evidence="3" id="KW-1185">Reference proteome</keyword>
<reference evidence="2" key="1">
    <citation type="submission" date="2021-02" db="EMBL/GenBank/DDBJ databases">
        <authorList>
            <person name="Dougan E. K."/>
            <person name="Rhodes N."/>
            <person name="Thang M."/>
            <person name="Chan C."/>
        </authorList>
    </citation>
    <scope>NUCLEOTIDE SEQUENCE</scope>
</reference>
<keyword evidence="1" id="KW-1133">Transmembrane helix</keyword>
<comment type="caution">
    <text evidence="2">The sequence shown here is derived from an EMBL/GenBank/DDBJ whole genome shotgun (WGS) entry which is preliminary data.</text>
</comment>
<dbReference type="OrthoDB" id="446694at2759"/>